<dbReference type="AlphaFoldDB" id="A0A381VDQ4"/>
<gene>
    <name evidence="2" type="ORF">METZ01_LOCUS91339</name>
</gene>
<organism evidence="2">
    <name type="scientific">marine metagenome</name>
    <dbReference type="NCBI Taxonomy" id="408172"/>
    <lineage>
        <taxon>unclassified sequences</taxon>
        <taxon>metagenomes</taxon>
        <taxon>ecological metagenomes</taxon>
    </lineage>
</organism>
<dbReference type="InterPro" id="IPR057744">
    <property type="entry name" value="OTAase-like"/>
</dbReference>
<evidence type="ECO:0000259" key="1">
    <source>
        <dbReference type="Pfam" id="PF01979"/>
    </source>
</evidence>
<dbReference type="InterPro" id="IPR051781">
    <property type="entry name" value="Metallo-dep_Hydrolase"/>
</dbReference>
<dbReference type="PANTHER" id="PTHR43135">
    <property type="entry name" value="ALPHA-D-RIBOSE 1-METHYLPHOSPHONATE 5-TRIPHOSPHATE DIPHOSPHATASE"/>
    <property type="match status" value="1"/>
</dbReference>
<dbReference type="SUPFAM" id="SSF51338">
    <property type="entry name" value="Composite domain of metallo-dependent hydrolases"/>
    <property type="match status" value="1"/>
</dbReference>
<name>A0A381VDQ4_9ZZZZ</name>
<feature type="non-terminal residue" evidence="2">
    <location>
        <position position="1"/>
    </location>
</feature>
<dbReference type="EMBL" id="UINC01008555">
    <property type="protein sequence ID" value="SVA38485.1"/>
    <property type="molecule type" value="Genomic_DNA"/>
</dbReference>
<proteinExistence type="predicted"/>
<reference evidence="2" key="1">
    <citation type="submission" date="2018-05" db="EMBL/GenBank/DDBJ databases">
        <authorList>
            <person name="Lanie J.A."/>
            <person name="Ng W.-L."/>
            <person name="Kazmierczak K.M."/>
            <person name="Andrzejewski T.M."/>
            <person name="Davidsen T.M."/>
            <person name="Wayne K.J."/>
            <person name="Tettelin H."/>
            <person name="Glass J.I."/>
            <person name="Rusch D."/>
            <person name="Podicherti R."/>
            <person name="Tsui H.-C.T."/>
            <person name="Winkler M.E."/>
        </authorList>
    </citation>
    <scope>NUCLEOTIDE SEQUENCE</scope>
</reference>
<dbReference type="PANTHER" id="PTHR43135:SF3">
    <property type="entry name" value="ALPHA-D-RIBOSE 1-METHYLPHOSPHONATE 5-TRIPHOSPHATE DIPHOSPHATASE"/>
    <property type="match status" value="1"/>
</dbReference>
<protein>
    <recommendedName>
        <fullName evidence="1">Amidohydrolase-related domain-containing protein</fullName>
    </recommendedName>
</protein>
<dbReference type="SUPFAM" id="SSF51556">
    <property type="entry name" value="Metallo-dependent hydrolases"/>
    <property type="match status" value="1"/>
</dbReference>
<dbReference type="Gene3D" id="3.20.20.140">
    <property type="entry name" value="Metal-dependent hydrolases"/>
    <property type="match status" value="1"/>
</dbReference>
<accession>A0A381VDQ4</accession>
<dbReference type="CDD" id="cd01299">
    <property type="entry name" value="Met_dep_hydrolase_A"/>
    <property type="match status" value="1"/>
</dbReference>
<dbReference type="InterPro" id="IPR032466">
    <property type="entry name" value="Metal_Hydrolase"/>
</dbReference>
<dbReference type="Pfam" id="PF01979">
    <property type="entry name" value="Amidohydro_1"/>
    <property type="match status" value="1"/>
</dbReference>
<dbReference type="InterPro" id="IPR006680">
    <property type="entry name" value="Amidohydro-rel"/>
</dbReference>
<dbReference type="Gene3D" id="2.30.40.10">
    <property type="entry name" value="Urease, subunit C, domain 1"/>
    <property type="match status" value="1"/>
</dbReference>
<feature type="non-terminal residue" evidence="2">
    <location>
        <position position="398"/>
    </location>
</feature>
<evidence type="ECO:0000313" key="2">
    <source>
        <dbReference type="EMBL" id="SVA38485.1"/>
    </source>
</evidence>
<dbReference type="GO" id="GO:0016810">
    <property type="term" value="F:hydrolase activity, acting on carbon-nitrogen (but not peptide) bonds"/>
    <property type="evidence" value="ECO:0007669"/>
    <property type="project" value="InterPro"/>
</dbReference>
<feature type="domain" description="Amidohydrolase-related" evidence="1">
    <location>
        <begin position="50"/>
        <end position="398"/>
    </location>
</feature>
<dbReference type="InterPro" id="IPR011059">
    <property type="entry name" value="Metal-dep_hydrolase_composite"/>
</dbReference>
<sequence>MIIINNARIFNGEKEVEENSVIIENNIIKEVGSNFTSSNNSNIIDAKGNFLMPGLIDAHFHANTPSYDFYASDRMPAALIAAHAAQILTGVLKRGYTTIRDAGGGDIGLKLALDAKLIDGPRFFYPGKAITQTGGHGDMRRKDFFEPCGCAYSGNITQVVDGPIAMRKAIREEFRKGANQIKIFLSGGVSTNLAPLEMPHFSDEEISAAVDEANRRNSYVMAHCHTDEGANRCVDLGVRSIEHGSLIKENTAKRIKENNVYVVPTLSAGELIADRAKELGLEDDTLKKVKEVNSYRDKAIEYCSKAGVKMGLGCDLHGHENLKTQGRELWLRGQIQKPIEVLRSATTINAEIIQMKNRLGAIKEDAFADLLIIKGDPLKDLSIFIHSEENILLLIKDG</sequence>